<dbReference type="Gene3D" id="3.20.20.140">
    <property type="entry name" value="Metal-dependent hydrolases"/>
    <property type="match status" value="1"/>
</dbReference>
<reference evidence="4 5" key="2">
    <citation type="journal article" date="2021" name="Int. J. Syst. Evol. Microbiol.">
        <title>Isolation and Polyphasic Characterization of Desulfuromonas versatilis sp. Nov., an Electrogenic Bacteria Capable of Versatile Metabolism Isolated from a Graphene Oxide-Reducing Enrichment Culture.</title>
        <authorList>
            <person name="Xie L."/>
            <person name="Yoshida N."/>
            <person name="Ishii S."/>
            <person name="Meng L."/>
        </authorList>
    </citation>
    <scope>NUCLEOTIDE SEQUENCE [LARGE SCALE GENOMIC DNA]</scope>
    <source>
        <strain evidence="4 5">NIT-T3</strain>
    </source>
</reference>
<dbReference type="InterPro" id="IPR032465">
    <property type="entry name" value="ACMSD"/>
</dbReference>
<keyword evidence="4" id="KW-0378">Hydrolase</keyword>
<organism evidence="4 5">
    <name type="scientific">Desulfuromonas versatilis</name>
    <dbReference type="NCBI Taxonomy" id="2802975"/>
    <lineage>
        <taxon>Bacteria</taxon>
        <taxon>Pseudomonadati</taxon>
        <taxon>Thermodesulfobacteriota</taxon>
        <taxon>Desulfuromonadia</taxon>
        <taxon>Desulfuromonadales</taxon>
        <taxon>Desulfuromonadaceae</taxon>
        <taxon>Desulfuromonas</taxon>
    </lineage>
</organism>
<dbReference type="EMBL" id="AP024355">
    <property type="protein sequence ID" value="BCR03612.1"/>
    <property type="molecule type" value="Genomic_DNA"/>
</dbReference>
<dbReference type="PANTHER" id="PTHR21240:SF28">
    <property type="entry name" value="ISO-OROTATE DECARBOXYLASE (EUROFUNG)"/>
    <property type="match status" value="1"/>
</dbReference>
<feature type="chain" id="PRO_5046297695" evidence="2">
    <location>
        <begin position="26"/>
        <end position="377"/>
    </location>
</feature>
<feature type="signal peptide" evidence="2">
    <location>
        <begin position="1"/>
        <end position="25"/>
    </location>
</feature>
<dbReference type="SUPFAM" id="SSF51556">
    <property type="entry name" value="Metallo-dependent hydrolases"/>
    <property type="match status" value="1"/>
</dbReference>
<dbReference type="InterPro" id="IPR006680">
    <property type="entry name" value="Amidohydro-rel"/>
</dbReference>
<name>A0ABM8HT33_9BACT</name>
<keyword evidence="2" id="KW-0732">Signal</keyword>
<gene>
    <name evidence="4" type="ORF">DESUT3_06810</name>
</gene>
<dbReference type="RefSeq" id="WP_221251079.1">
    <property type="nucleotide sequence ID" value="NZ_AP024355.1"/>
</dbReference>
<evidence type="ECO:0000256" key="2">
    <source>
        <dbReference type="SAM" id="SignalP"/>
    </source>
</evidence>
<sequence>MSYLLSLFLLCLLTLGAAIARPAKAEELGKETRPLPVIDMHAHIAGIGAGGSGCYVSPGLRDNWRYAIYLKAFGVTREELEREGDRITFEKVSGALEASREVDGAVILALDGVVNEAGELDLERTEVYIPNEFVARETARYANLHFGASVNPYRRDALARLEQAKADGAVLVKWLPAIQRIDPSDPRLAPFYLKLKELDLPLLVHTGAERSFSRADHRLGDPQLLRQPLELGVTVIAAHVATTGRTDGETDFDRLLRLFPKYPSLYADISSLTQLNKLWYLPKVLEHPEIHDRLLYGTDFPLIETGLLGVKLVSPWYFPFRLGWGQMRGISGIENPWDRDVALKQALGFGPGIFTRPASLLKIHRTGEPWHAGPGRF</sequence>
<keyword evidence="1" id="KW-0456">Lyase</keyword>
<evidence type="ECO:0000313" key="5">
    <source>
        <dbReference type="Proteomes" id="UP001319827"/>
    </source>
</evidence>
<dbReference type="Pfam" id="PF04909">
    <property type="entry name" value="Amidohydro_2"/>
    <property type="match status" value="1"/>
</dbReference>
<keyword evidence="5" id="KW-1185">Reference proteome</keyword>
<evidence type="ECO:0000256" key="1">
    <source>
        <dbReference type="ARBA" id="ARBA00023239"/>
    </source>
</evidence>
<evidence type="ECO:0000259" key="3">
    <source>
        <dbReference type="Pfam" id="PF04909"/>
    </source>
</evidence>
<dbReference type="GO" id="GO:0016787">
    <property type="term" value="F:hydrolase activity"/>
    <property type="evidence" value="ECO:0007669"/>
    <property type="project" value="UniProtKB-KW"/>
</dbReference>
<dbReference type="InterPro" id="IPR032466">
    <property type="entry name" value="Metal_Hydrolase"/>
</dbReference>
<dbReference type="Proteomes" id="UP001319827">
    <property type="component" value="Chromosome"/>
</dbReference>
<feature type="domain" description="Amidohydrolase-related" evidence="3">
    <location>
        <begin position="38"/>
        <end position="304"/>
    </location>
</feature>
<proteinExistence type="predicted"/>
<accession>A0ABM8HT33</accession>
<evidence type="ECO:0000313" key="4">
    <source>
        <dbReference type="EMBL" id="BCR03612.1"/>
    </source>
</evidence>
<protein>
    <submittedName>
        <fullName evidence="4">Metal-dependent hydrolase</fullName>
    </submittedName>
</protein>
<dbReference type="PANTHER" id="PTHR21240">
    <property type="entry name" value="2-AMINO-3-CARBOXYLMUCONATE-6-SEMIALDEHYDE DECARBOXYLASE"/>
    <property type="match status" value="1"/>
</dbReference>
<reference evidence="4 5" key="1">
    <citation type="journal article" date="2016" name="C (Basel)">
        <title>Selective Growth of and Electricity Production by Marine Exoelectrogenic Bacteria in Self-Aggregated Hydrogel of Microbially Reduced Graphene Oxide.</title>
        <authorList>
            <person name="Yoshida N."/>
            <person name="Goto Y."/>
            <person name="Miyata Y."/>
        </authorList>
    </citation>
    <scope>NUCLEOTIDE SEQUENCE [LARGE SCALE GENOMIC DNA]</scope>
    <source>
        <strain evidence="4 5">NIT-T3</strain>
    </source>
</reference>